<evidence type="ECO:0000256" key="1">
    <source>
        <dbReference type="ARBA" id="ARBA00001936"/>
    </source>
</evidence>
<evidence type="ECO:0000256" key="8">
    <source>
        <dbReference type="PIRSR" id="PIRSR000106-3"/>
    </source>
</evidence>
<feature type="binding site" evidence="7">
    <location>
        <position position="428"/>
    </location>
    <ligand>
        <name>(S)-malate</name>
        <dbReference type="ChEBI" id="CHEBI:15589"/>
    </ligand>
</feature>
<dbReference type="GO" id="GO:0046872">
    <property type="term" value="F:metal ion binding"/>
    <property type="evidence" value="ECO:0007669"/>
    <property type="project" value="UniProtKB-KW"/>
</dbReference>
<comment type="similarity">
    <text evidence="2 9">Belongs to the malic enzymes family.</text>
</comment>
<sequence length="590" mass="65507">MKREPISPYFDIKKDAEGRDYMEVYLEGIALLRLVLSNKGTAFTEDERVALGLDGLLPPQVNTLEQQVERVYRGFLREPDPIAKYQYLRALQERAETLFYALLEKHLEEMMPIIYTPTVGQAVQQFSHLYQNPRGLSFSPLNVDRAAKVVRNYPWNDVRMIVATDSSAILGIGDQGYGGLAIAIGKLALYTIGGGVNPFHTMPVKLDVGTDRQELLNDEFYLGVRQRRLRGAHYLTFLDKFVKAIHERWPRAVIQWEDLSKDVAFTVLERYRKQLPSFNDDIQGTGAVALAGLIAASRLRGETLGDQRIVILGAGAGGIGVAWAITQGLMREGLNREQARDRVCVLDSRGLLVEGRSVEAYKQDYLQPRGKIAGWQIANEIPTLLEVIEYTQATVLLGLSGQTGAFNHPVVQAMARNTTHPLIFPLSNPTSACEALPEDILDWSEGRAIVASGSPFPDVIRNGQVHHIGQGNNAFIFPGLGFGTILAECREVTDGMVLEAAYALAEYTTAAHLQSGRIYPPVSELREVSIRVGARVIEQALKEGVAGKTELAGRDLDTYLRTRSWKPRYLPITRGDHTAMIDHPGYPKDE</sequence>
<reference evidence="12 13" key="1">
    <citation type="journal article" date="2014" name="ISME J.">
        <title>Candidatus Competibacter-lineage genomes retrieved from metagenomes reveal functional metabolic diversity.</title>
        <authorList>
            <person name="McIlroy S.J."/>
            <person name="Albertsen M."/>
            <person name="Andresen E.K."/>
            <person name="Saunders A.M."/>
            <person name="Kristiansen R."/>
            <person name="Stokholm-Bjerregaard M."/>
            <person name="Nielsen K.L."/>
            <person name="Nielsen P.H."/>
        </authorList>
    </citation>
    <scope>NUCLEOTIDE SEQUENCE [LARGE SCALE GENOMIC DNA]</scope>
    <source>
        <strain evidence="12 13">Run_B_J11</strain>
    </source>
</reference>
<dbReference type="PIRSF" id="PIRSF000106">
    <property type="entry name" value="ME"/>
    <property type="match status" value="1"/>
</dbReference>
<dbReference type="NCBIfam" id="NF010052">
    <property type="entry name" value="PRK13529.1"/>
    <property type="match status" value="1"/>
</dbReference>
<evidence type="ECO:0000256" key="7">
    <source>
        <dbReference type="PIRSR" id="PIRSR000106-2"/>
    </source>
</evidence>
<keyword evidence="3 8" id="KW-0479">Metal-binding</keyword>
<dbReference type="GO" id="GO:0006108">
    <property type="term" value="P:malate metabolic process"/>
    <property type="evidence" value="ECO:0007669"/>
    <property type="project" value="TreeGrafter"/>
</dbReference>
<feature type="binding site" evidence="8">
    <location>
        <position position="281"/>
    </location>
    <ligand>
        <name>a divalent metal cation</name>
        <dbReference type="ChEBI" id="CHEBI:60240"/>
    </ligand>
</feature>
<comment type="cofactor">
    <cofactor evidence="8">
        <name>Mg(2+)</name>
        <dbReference type="ChEBI" id="CHEBI:18420"/>
    </cofactor>
    <cofactor evidence="8">
        <name>Mn(2+)</name>
        <dbReference type="ChEBI" id="CHEBI:29035"/>
    </cofactor>
    <text evidence="8">Divalent metal cations. Prefers magnesium or manganese.</text>
</comment>
<feature type="binding site" evidence="8">
    <location>
        <position position="257"/>
    </location>
    <ligand>
        <name>a divalent metal cation</name>
        <dbReference type="ChEBI" id="CHEBI:60240"/>
    </ligand>
</feature>
<dbReference type="SUPFAM" id="SSF51735">
    <property type="entry name" value="NAD(P)-binding Rossmann-fold domains"/>
    <property type="match status" value="1"/>
</dbReference>
<evidence type="ECO:0000313" key="12">
    <source>
        <dbReference type="EMBL" id="CDH47091.1"/>
    </source>
</evidence>
<evidence type="ECO:0000256" key="9">
    <source>
        <dbReference type="RuleBase" id="RU003427"/>
    </source>
</evidence>
<keyword evidence="5" id="KW-0520">NAD</keyword>
<dbReference type="PROSITE" id="PS00331">
    <property type="entry name" value="MALIC_ENZYMES"/>
    <property type="match status" value="1"/>
</dbReference>
<evidence type="ECO:0000256" key="5">
    <source>
        <dbReference type="ARBA" id="ARBA00023027"/>
    </source>
</evidence>
<dbReference type="GO" id="GO:0051287">
    <property type="term" value="F:NAD binding"/>
    <property type="evidence" value="ECO:0007669"/>
    <property type="project" value="InterPro"/>
</dbReference>
<feature type="active site" description="Proton acceptor" evidence="6">
    <location>
        <position position="186"/>
    </location>
</feature>
<comment type="caution">
    <text evidence="12">The sequence shown here is derived from an EMBL/GenBank/DDBJ whole genome shotgun (WGS) entry which is preliminary data.</text>
</comment>
<evidence type="ECO:0000259" key="11">
    <source>
        <dbReference type="SMART" id="SM01274"/>
    </source>
</evidence>
<evidence type="ECO:0000313" key="13">
    <source>
        <dbReference type="Proteomes" id="UP000019184"/>
    </source>
</evidence>
<evidence type="ECO:0000259" key="10">
    <source>
        <dbReference type="SMART" id="SM00919"/>
    </source>
</evidence>
<protein>
    <submittedName>
        <fullName evidence="12">Malate dehydrogenase</fullName>
        <ecNumber evidence="12">1.1.1.-</ecNumber>
    </submittedName>
</protein>
<organism evidence="12 13">
    <name type="scientific">Candidatus Contendobacter odensis Run_B_J11</name>
    <dbReference type="NCBI Taxonomy" id="1400861"/>
    <lineage>
        <taxon>Bacteria</taxon>
        <taxon>Pseudomonadati</taxon>
        <taxon>Pseudomonadota</taxon>
        <taxon>Gammaproteobacteria</taxon>
        <taxon>Candidatus Competibacteraceae</taxon>
        <taxon>Candidatus Contendibacter</taxon>
    </lineage>
</organism>
<dbReference type="PANTHER" id="PTHR23406">
    <property type="entry name" value="MALIC ENZYME-RELATED"/>
    <property type="match status" value="1"/>
</dbReference>
<dbReference type="SMART" id="SM01274">
    <property type="entry name" value="malic"/>
    <property type="match status" value="1"/>
</dbReference>
<dbReference type="Gene3D" id="3.40.50.720">
    <property type="entry name" value="NAD(P)-binding Rossmann-like Domain"/>
    <property type="match status" value="1"/>
</dbReference>
<feature type="active site" description="Proton donor" evidence="6">
    <location>
        <position position="115"/>
    </location>
</feature>
<dbReference type="InterPro" id="IPR015884">
    <property type="entry name" value="Malic_enzyme_CS"/>
</dbReference>
<evidence type="ECO:0000256" key="6">
    <source>
        <dbReference type="PIRSR" id="PIRSR000106-1"/>
    </source>
</evidence>
<feature type="domain" description="Malic enzyme N-terminal" evidence="11">
    <location>
        <begin position="92"/>
        <end position="272"/>
    </location>
</feature>
<evidence type="ECO:0000256" key="2">
    <source>
        <dbReference type="ARBA" id="ARBA00008785"/>
    </source>
</evidence>
<dbReference type="AlphaFoldDB" id="A0A7U7J4C4"/>
<dbReference type="EMBL" id="CBTK010000290">
    <property type="protein sequence ID" value="CDH47091.1"/>
    <property type="molecule type" value="Genomic_DNA"/>
</dbReference>
<dbReference type="OrthoDB" id="3314528at2"/>
<name>A0A7U7J4C4_9GAMM</name>
<dbReference type="RefSeq" id="WP_051498057.1">
    <property type="nucleotide sequence ID" value="NZ_CBTK010000290.1"/>
</dbReference>
<dbReference type="GO" id="GO:0016616">
    <property type="term" value="F:oxidoreductase activity, acting on the CH-OH group of donors, NAD or NADP as acceptor"/>
    <property type="evidence" value="ECO:0007669"/>
    <property type="project" value="InterPro"/>
</dbReference>
<dbReference type="GO" id="GO:0004470">
    <property type="term" value="F:malic enzyme activity"/>
    <property type="evidence" value="ECO:0007669"/>
    <property type="project" value="InterPro"/>
</dbReference>
<feature type="domain" description="Malic enzyme NAD-binding" evidence="10">
    <location>
        <begin position="282"/>
        <end position="541"/>
    </location>
</feature>
<dbReference type="PANTHER" id="PTHR23406:SF34">
    <property type="entry name" value="NAD-DEPENDENT MALIC ENZYME, MITOCHONDRIAL"/>
    <property type="match status" value="1"/>
</dbReference>
<dbReference type="InterPro" id="IPR037062">
    <property type="entry name" value="Malic_N_dom_sf"/>
</dbReference>
<proteinExistence type="inferred from homology"/>
<dbReference type="Proteomes" id="UP000019184">
    <property type="component" value="Unassembled WGS sequence"/>
</dbReference>
<dbReference type="FunFam" id="3.40.50.720:FF:000182">
    <property type="entry name" value="NAD-dependent malic enzyme"/>
    <property type="match status" value="1"/>
</dbReference>
<evidence type="ECO:0000256" key="4">
    <source>
        <dbReference type="ARBA" id="ARBA00023002"/>
    </source>
</evidence>
<dbReference type="InterPro" id="IPR001891">
    <property type="entry name" value="Malic_OxRdtase"/>
</dbReference>
<dbReference type="InterPro" id="IPR012302">
    <property type="entry name" value="Malic_NAD-bd"/>
</dbReference>
<dbReference type="Pfam" id="PF00390">
    <property type="entry name" value="malic"/>
    <property type="match status" value="1"/>
</dbReference>
<accession>A0A7U7J4C4</accession>
<dbReference type="Gene3D" id="3.40.50.10380">
    <property type="entry name" value="Malic enzyme, N-terminal domain"/>
    <property type="match status" value="1"/>
</dbReference>
<dbReference type="PRINTS" id="PR00072">
    <property type="entry name" value="MALOXRDTASE"/>
</dbReference>
<evidence type="ECO:0000256" key="3">
    <source>
        <dbReference type="ARBA" id="ARBA00022723"/>
    </source>
</evidence>
<dbReference type="SUPFAM" id="SSF53223">
    <property type="entry name" value="Aminoacid dehydrogenase-like, N-terminal domain"/>
    <property type="match status" value="1"/>
</dbReference>
<dbReference type="Pfam" id="PF03949">
    <property type="entry name" value="Malic_M"/>
    <property type="match status" value="1"/>
</dbReference>
<keyword evidence="4 12" id="KW-0560">Oxidoreductase</keyword>
<dbReference type="InterPro" id="IPR036291">
    <property type="entry name" value="NAD(P)-bd_dom_sf"/>
</dbReference>
<dbReference type="SMART" id="SM00919">
    <property type="entry name" value="Malic_M"/>
    <property type="match status" value="1"/>
</dbReference>
<gene>
    <name evidence="12" type="ORF">BN874_720035</name>
</gene>
<dbReference type="InterPro" id="IPR046346">
    <property type="entry name" value="Aminoacid_DH-like_N_sf"/>
</dbReference>
<keyword evidence="13" id="KW-1185">Reference proteome</keyword>
<feature type="binding site" evidence="7">
    <location>
        <position position="472"/>
    </location>
    <ligand>
        <name>(S)-malate</name>
        <dbReference type="ChEBI" id="CHEBI:15589"/>
    </ligand>
</feature>
<feature type="binding site" evidence="8">
    <location>
        <position position="258"/>
    </location>
    <ligand>
        <name>a divalent metal cation</name>
        <dbReference type="ChEBI" id="CHEBI:60240"/>
    </ligand>
</feature>
<dbReference type="InterPro" id="IPR012301">
    <property type="entry name" value="Malic_N_dom"/>
</dbReference>
<comment type="cofactor">
    <cofactor evidence="1">
        <name>Mn(2+)</name>
        <dbReference type="ChEBI" id="CHEBI:29035"/>
    </cofactor>
</comment>
<dbReference type="EC" id="1.1.1.-" evidence="12"/>